<dbReference type="SUPFAM" id="SSF51215">
    <property type="entry name" value="Regulatory protein AraC"/>
    <property type="match status" value="1"/>
</dbReference>
<dbReference type="PROSITE" id="PS01124">
    <property type="entry name" value="HTH_ARAC_FAMILY_2"/>
    <property type="match status" value="1"/>
</dbReference>
<dbReference type="PRINTS" id="PR00032">
    <property type="entry name" value="HTHARAC"/>
</dbReference>
<comment type="caution">
    <text evidence="6">The sequence shown here is derived from an EMBL/GenBank/DDBJ whole genome shotgun (WGS) entry which is preliminary data.</text>
</comment>
<organism evidence="6 7">
    <name type="scientific">Pseudomaricurvus hydrocarbonicus</name>
    <dbReference type="NCBI Taxonomy" id="1470433"/>
    <lineage>
        <taxon>Bacteria</taxon>
        <taxon>Pseudomonadati</taxon>
        <taxon>Pseudomonadota</taxon>
        <taxon>Gammaproteobacteria</taxon>
        <taxon>Cellvibrionales</taxon>
        <taxon>Cellvibrionaceae</taxon>
        <taxon>Pseudomaricurvus</taxon>
    </lineage>
</organism>
<gene>
    <name evidence="6" type="ORF">G8770_17630</name>
</gene>
<dbReference type="PROSITE" id="PS00041">
    <property type="entry name" value="HTH_ARAC_FAMILY_1"/>
    <property type="match status" value="1"/>
</dbReference>
<evidence type="ECO:0000313" key="7">
    <source>
        <dbReference type="Proteomes" id="UP000787472"/>
    </source>
</evidence>
<sequence length="378" mass="43900">MNSLSFNEAFFLCKEFYYSWIHWESFSNEEKSQFWDKNQSRMECMSLSLDRYIHLTDSIQKNSKIDGVKQSLEQQWSWLFEAPESGINVTFEQLKKFRTHSEELLKNEVNFLPCNWFYSGITRSHQGQLDDITTTKGSMSIQWDLHLILEGTGFYQGKNYQLTAPPGTVILIPPTETLVYRRSDASAKWIHQWVAFPMEGSPADLIHRLPKTGGLYHRQVDAYAFQKIREVLHDIATKNHMESEQAMSEQRSGLEKVLAMTIQSSNGGFQTNQTVLKACHFINDNVSTNLTIDDIARQCNLSPSRVSHIFREKFGVSPIVWRNEMRLAKACQLLTDSYYSVGEIAAQVGYEDQLYFSKLFKKRMGFTPSGYRNIQWRR</sequence>
<dbReference type="InterPro" id="IPR037923">
    <property type="entry name" value="HTH-like"/>
</dbReference>
<dbReference type="EMBL" id="JAAONZ010000016">
    <property type="protein sequence ID" value="NHO67369.1"/>
    <property type="molecule type" value="Genomic_DNA"/>
</dbReference>
<dbReference type="InterPro" id="IPR018060">
    <property type="entry name" value="HTH_AraC"/>
</dbReference>
<dbReference type="Gene3D" id="1.10.10.60">
    <property type="entry name" value="Homeodomain-like"/>
    <property type="match status" value="2"/>
</dbReference>
<dbReference type="PANTHER" id="PTHR43280">
    <property type="entry name" value="ARAC-FAMILY TRANSCRIPTIONAL REGULATOR"/>
    <property type="match status" value="1"/>
</dbReference>
<dbReference type="InterPro" id="IPR003313">
    <property type="entry name" value="AraC-bd"/>
</dbReference>
<dbReference type="GO" id="GO:0043565">
    <property type="term" value="F:sequence-specific DNA binding"/>
    <property type="evidence" value="ECO:0007669"/>
    <property type="project" value="InterPro"/>
</dbReference>
<accession>A0A9E5T3X1</accession>
<evidence type="ECO:0000313" key="6">
    <source>
        <dbReference type="EMBL" id="NHO67369.1"/>
    </source>
</evidence>
<proteinExistence type="predicted"/>
<dbReference type="InterPro" id="IPR018062">
    <property type="entry name" value="HTH_AraC-typ_CS"/>
</dbReference>
<dbReference type="Proteomes" id="UP000787472">
    <property type="component" value="Unassembled WGS sequence"/>
</dbReference>
<dbReference type="Pfam" id="PF12833">
    <property type="entry name" value="HTH_18"/>
    <property type="match status" value="1"/>
</dbReference>
<keyword evidence="3" id="KW-0010">Activator</keyword>
<name>A0A9E5T3X1_9GAMM</name>
<evidence type="ECO:0000256" key="1">
    <source>
        <dbReference type="ARBA" id="ARBA00023015"/>
    </source>
</evidence>
<dbReference type="SMART" id="SM00342">
    <property type="entry name" value="HTH_ARAC"/>
    <property type="match status" value="1"/>
</dbReference>
<evidence type="ECO:0000259" key="5">
    <source>
        <dbReference type="PROSITE" id="PS01124"/>
    </source>
</evidence>
<evidence type="ECO:0000256" key="4">
    <source>
        <dbReference type="ARBA" id="ARBA00023163"/>
    </source>
</evidence>
<dbReference type="InterPro" id="IPR001387">
    <property type="entry name" value="Cro/C1-type_HTH"/>
</dbReference>
<dbReference type="Gene3D" id="2.60.120.280">
    <property type="entry name" value="Regulatory protein AraC"/>
    <property type="match status" value="1"/>
</dbReference>
<protein>
    <submittedName>
        <fullName evidence="6">AraC family transcriptional regulator</fullName>
    </submittedName>
</protein>
<dbReference type="Pfam" id="PF02311">
    <property type="entry name" value="AraC_binding"/>
    <property type="match status" value="1"/>
</dbReference>
<reference evidence="6" key="1">
    <citation type="submission" date="2020-03" db="EMBL/GenBank/DDBJ databases">
        <authorList>
            <person name="Guo F."/>
        </authorList>
    </citation>
    <scope>NUCLEOTIDE SEQUENCE</scope>
    <source>
        <strain evidence="6">JCM 30134</strain>
    </source>
</reference>
<dbReference type="CDD" id="cd00093">
    <property type="entry name" value="HTH_XRE"/>
    <property type="match status" value="1"/>
</dbReference>
<dbReference type="AlphaFoldDB" id="A0A9E5T3X1"/>
<evidence type="ECO:0000256" key="3">
    <source>
        <dbReference type="ARBA" id="ARBA00023159"/>
    </source>
</evidence>
<dbReference type="SUPFAM" id="SSF46689">
    <property type="entry name" value="Homeodomain-like"/>
    <property type="match status" value="2"/>
</dbReference>
<keyword evidence="7" id="KW-1185">Reference proteome</keyword>
<keyword evidence="2" id="KW-0238">DNA-binding</keyword>
<keyword evidence="4" id="KW-0804">Transcription</keyword>
<dbReference type="PANTHER" id="PTHR43280:SF30">
    <property type="entry name" value="MMSAB OPERON REGULATORY PROTEIN"/>
    <property type="match status" value="1"/>
</dbReference>
<dbReference type="RefSeq" id="WP_167189922.1">
    <property type="nucleotide sequence ID" value="NZ_JAAONZ010000016.1"/>
</dbReference>
<feature type="domain" description="HTH araC/xylS-type" evidence="5">
    <location>
        <begin position="276"/>
        <end position="374"/>
    </location>
</feature>
<evidence type="ECO:0000256" key="2">
    <source>
        <dbReference type="ARBA" id="ARBA00023125"/>
    </source>
</evidence>
<keyword evidence="1" id="KW-0805">Transcription regulation</keyword>
<dbReference type="InterPro" id="IPR020449">
    <property type="entry name" value="Tscrpt_reg_AraC-type_HTH"/>
</dbReference>
<dbReference type="GO" id="GO:0003700">
    <property type="term" value="F:DNA-binding transcription factor activity"/>
    <property type="evidence" value="ECO:0007669"/>
    <property type="project" value="InterPro"/>
</dbReference>
<dbReference type="InterPro" id="IPR009057">
    <property type="entry name" value="Homeodomain-like_sf"/>
</dbReference>